<proteinExistence type="predicted"/>
<organism evidence="1 2">
    <name type="scientific">Methanoculleus receptaculi</name>
    <dbReference type="NCBI Taxonomy" id="394967"/>
    <lineage>
        <taxon>Archaea</taxon>
        <taxon>Methanobacteriati</taxon>
        <taxon>Methanobacteriota</taxon>
        <taxon>Stenosarchaea group</taxon>
        <taxon>Methanomicrobia</taxon>
        <taxon>Methanomicrobiales</taxon>
        <taxon>Methanomicrobiaceae</taxon>
        <taxon>Methanoculleus</taxon>
    </lineage>
</organism>
<dbReference type="GeneID" id="85733010"/>
<sequence>MGGLSIAVKSLMSLLLLGCLLWAAVSAGCMETSPTPATPTPTPTPGTAYTIYSPVGPKPAFSSSITSLQKRMRSDGSCYWTVAGSVTNEGDGTARNVVIRFMLIDDEASMIRATETIFVPRFPAGETKAFTVDALPGECDRQYHAEIEATCDIP</sequence>
<dbReference type="AlphaFoldDB" id="A0AAX4FT95"/>
<protein>
    <submittedName>
        <fullName evidence="1">FxLYD domain-containing protein</fullName>
    </submittedName>
</protein>
<evidence type="ECO:0000313" key="1">
    <source>
        <dbReference type="EMBL" id="WOX57161.1"/>
    </source>
</evidence>
<dbReference type="InterPro" id="IPR047676">
    <property type="entry name" value="FxLYD_dom"/>
</dbReference>
<dbReference type="KEGG" id="mrc:R6Y96_07595"/>
<gene>
    <name evidence="1" type="ORF">R6Y96_07595</name>
</gene>
<dbReference type="NCBIfam" id="NF038353">
    <property type="entry name" value="FxLYD_dom"/>
    <property type="match status" value="1"/>
</dbReference>
<name>A0AAX4FT95_9EURY</name>
<evidence type="ECO:0000313" key="2">
    <source>
        <dbReference type="Proteomes" id="UP001305652"/>
    </source>
</evidence>
<dbReference type="EMBL" id="CP137642">
    <property type="protein sequence ID" value="WOX57161.1"/>
    <property type="molecule type" value="Genomic_DNA"/>
</dbReference>
<reference evidence="1 2" key="1">
    <citation type="submission" date="2023-10" db="EMBL/GenBank/DDBJ databases">
        <title>The complete genome sequence of Methanoculleus receptaculi DSM 18860.</title>
        <authorList>
            <person name="Lai S.-J."/>
            <person name="You Y.-T."/>
            <person name="Chen S.-C."/>
        </authorList>
    </citation>
    <scope>NUCLEOTIDE SEQUENCE [LARGE SCALE GENOMIC DNA]</scope>
    <source>
        <strain evidence="1 2">DSM 18860</strain>
    </source>
</reference>
<accession>A0AAX4FT95</accession>
<keyword evidence="2" id="KW-1185">Reference proteome</keyword>
<dbReference type="RefSeq" id="WP_318620677.1">
    <property type="nucleotide sequence ID" value="NZ_CP137642.1"/>
</dbReference>
<dbReference type="Proteomes" id="UP001305652">
    <property type="component" value="Chromosome"/>
</dbReference>